<dbReference type="AlphaFoldDB" id="A0A167PDP4"/>
<reference evidence="2 3" key="1">
    <citation type="journal article" date="2016" name="Mol. Biol. Evol.">
        <title>Comparative Genomics of Early-Diverging Mushroom-Forming Fungi Provides Insights into the Origins of Lignocellulose Decay Capabilities.</title>
        <authorList>
            <person name="Nagy L.G."/>
            <person name="Riley R."/>
            <person name="Tritt A."/>
            <person name="Adam C."/>
            <person name="Daum C."/>
            <person name="Floudas D."/>
            <person name="Sun H."/>
            <person name="Yadav J.S."/>
            <person name="Pangilinan J."/>
            <person name="Larsson K.H."/>
            <person name="Matsuura K."/>
            <person name="Barry K."/>
            <person name="Labutti K."/>
            <person name="Kuo R."/>
            <person name="Ohm R.A."/>
            <person name="Bhattacharya S.S."/>
            <person name="Shirouzu T."/>
            <person name="Yoshinaga Y."/>
            <person name="Martin F.M."/>
            <person name="Grigoriev I.V."/>
            <person name="Hibbett D.S."/>
        </authorList>
    </citation>
    <scope>NUCLEOTIDE SEQUENCE [LARGE SCALE GENOMIC DNA]</scope>
    <source>
        <strain evidence="2 3">TUFC12733</strain>
    </source>
</reference>
<feature type="chain" id="PRO_5007891104" description="Secreted protein" evidence="1">
    <location>
        <begin position="20"/>
        <end position="100"/>
    </location>
</feature>
<sequence length="100" mass="11002">MIILRAAVQQVAILGRAWACAVSPITRCSRVSPCPVLHLPSRARSVSHDRTSLCWDITSRPLYDASGTQSSIAPPAWQRYINLSPGRLAFPPTTTCQRSR</sequence>
<accession>A0A167PDP4</accession>
<organism evidence="2 3">
    <name type="scientific">Calocera viscosa (strain TUFC12733)</name>
    <dbReference type="NCBI Taxonomy" id="1330018"/>
    <lineage>
        <taxon>Eukaryota</taxon>
        <taxon>Fungi</taxon>
        <taxon>Dikarya</taxon>
        <taxon>Basidiomycota</taxon>
        <taxon>Agaricomycotina</taxon>
        <taxon>Dacrymycetes</taxon>
        <taxon>Dacrymycetales</taxon>
        <taxon>Dacrymycetaceae</taxon>
        <taxon>Calocera</taxon>
    </lineage>
</organism>
<keyword evidence="3" id="KW-1185">Reference proteome</keyword>
<evidence type="ECO:0000256" key="1">
    <source>
        <dbReference type="SAM" id="SignalP"/>
    </source>
</evidence>
<keyword evidence="1" id="KW-0732">Signal</keyword>
<evidence type="ECO:0000313" key="3">
    <source>
        <dbReference type="Proteomes" id="UP000076738"/>
    </source>
</evidence>
<protein>
    <recommendedName>
        <fullName evidence="4">Secreted protein</fullName>
    </recommendedName>
</protein>
<dbReference type="EMBL" id="KV417275">
    <property type="protein sequence ID" value="KZO98679.1"/>
    <property type="molecule type" value="Genomic_DNA"/>
</dbReference>
<evidence type="ECO:0000313" key="2">
    <source>
        <dbReference type="EMBL" id="KZO98679.1"/>
    </source>
</evidence>
<feature type="signal peptide" evidence="1">
    <location>
        <begin position="1"/>
        <end position="19"/>
    </location>
</feature>
<dbReference type="Proteomes" id="UP000076738">
    <property type="component" value="Unassembled WGS sequence"/>
</dbReference>
<evidence type="ECO:0008006" key="4">
    <source>
        <dbReference type="Google" id="ProtNLM"/>
    </source>
</evidence>
<proteinExistence type="predicted"/>
<name>A0A167PDP4_CALVF</name>
<gene>
    <name evidence="2" type="ORF">CALVIDRAFT_31307</name>
</gene>